<accession>A0A5J4W038</accession>
<evidence type="ECO:0000313" key="3">
    <source>
        <dbReference type="Proteomes" id="UP000324800"/>
    </source>
</evidence>
<evidence type="ECO:0000313" key="2">
    <source>
        <dbReference type="EMBL" id="KAA6388277.1"/>
    </source>
</evidence>
<reference evidence="2 3" key="1">
    <citation type="submission" date="2019-03" db="EMBL/GenBank/DDBJ databases">
        <title>Single cell metagenomics reveals metabolic interactions within the superorganism composed of flagellate Streblomastix strix and complex community of Bacteroidetes bacteria on its surface.</title>
        <authorList>
            <person name="Treitli S.C."/>
            <person name="Kolisko M."/>
            <person name="Husnik F."/>
            <person name="Keeling P."/>
            <person name="Hampl V."/>
        </authorList>
    </citation>
    <scope>NUCLEOTIDE SEQUENCE [LARGE SCALE GENOMIC DNA]</scope>
    <source>
        <strain evidence="2">ST1C</strain>
    </source>
</reference>
<evidence type="ECO:0000256" key="1">
    <source>
        <dbReference type="SAM" id="MobiDB-lite"/>
    </source>
</evidence>
<protein>
    <submittedName>
        <fullName evidence="2">Uncharacterized protein</fullName>
    </submittedName>
</protein>
<feature type="region of interest" description="Disordered" evidence="1">
    <location>
        <begin position="199"/>
        <end position="223"/>
    </location>
</feature>
<dbReference type="EMBL" id="SNRW01004046">
    <property type="protein sequence ID" value="KAA6388277.1"/>
    <property type="molecule type" value="Genomic_DNA"/>
</dbReference>
<comment type="caution">
    <text evidence="2">The sequence shown here is derived from an EMBL/GenBank/DDBJ whole genome shotgun (WGS) entry which is preliminary data.</text>
</comment>
<dbReference type="Proteomes" id="UP000324800">
    <property type="component" value="Unassembled WGS sequence"/>
</dbReference>
<dbReference type="AlphaFoldDB" id="A0A5J4W038"/>
<proteinExistence type="predicted"/>
<sequence>MLKIPEKPGQIEPGLFGNFETPKFTTKMQTTIITEQFNAEDNIGKFLQTEHQPMLQDIEHQLTPRQVVSEKTAIIISRVLESITCTIIADIDFQALNIFAEKNAEAQRRKIQCLQLLPITNIPQYDQILGTNRSPIDKRGRENAFCEIAKRKWIEFELFQLVSKHNKLAFEQHYRLTLTWRSSDCIGRYRRYRNKTGYQRSRSRMYAKNNGQYDNAEKDEEQTDKEALNQNKDYRVNIIIQNIVEQNLDSQSLSSQSLIAPTWIEKELGTGPAHVGVQEKPMKERKR</sequence>
<organism evidence="2 3">
    <name type="scientific">Streblomastix strix</name>
    <dbReference type="NCBI Taxonomy" id="222440"/>
    <lineage>
        <taxon>Eukaryota</taxon>
        <taxon>Metamonada</taxon>
        <taxon>Preaxostyla</taxon>
        <taxon>Oxymonadida</taxon>
        <taxon>Streblomastigidae</taxon>
        <taxon>Streblomastix</taxon>
    </lineage>
</organism>
<gene>
    <name evidence="2" type="ORF">EZS28_016194</name>
</gene>
<name>A0A5J4W038_9EUKA</name>